<name>A0A3B0X3A1_9ZZZZ</name>
<dbReference type="PROSITE" id="PS51007">
    <property type="entry name" value="CYTC"/>
    <property type="match status" value="1"/>
</dbReference>
<sequence>MKHRVFISLLLAACSQACSEESASELKNVRQISEAPKVVNNTSSTGRWYTQSQLQSGRQVYQSNCLVCHKKNAAGTKQWKKTLSNGDYPPPPLNGSAHAWHHDLETLTRYIKNGGVPLGGVMPGFKNKLSEKEVQEVIAYFQSYWDDNVYNDWLDTGGVVRE</sequence>
<evidence type="ECO:0000313" key="7">
    <source>
        <dbReference type="EMBL" id="VAW62231.1"/>
    </source>
</evidence>
<dbReference type="AlphaFoldDB" id="A0A3B0X3A1"/>
<organism evidence="7">
    <name type="scientific">hydrothermal vent metagenome</name>
    <dbReference type="NCBI Taxonomy" id="652676"/>
    <lineage>
        <taxon>unclassified sequences</taxon>
        <taxon>metagenomes</taxon>
        <taxon>ecological metagenomes</taxon>
    </lineage>
</organism>
<dbReference type="GO" id="GO:0009055">
    <property type="term" value="F:electron transfer activity"/>
    <property type="evidence" value="ECO:0007669"/>
    <property type="project" value="InterPro"/>
</dbReference>
<keyword evidence="1" id="KW-0813">Transport</keyword>
<dbReference type="Pfam" id="PF13442">
    <property type="entry name" value="Cytochrome_CBB3"/>
    <property type="match status" value="1"/>
</dbReference>
<evidence type="ECO:0000256" key="2">
    <source>
        <dbReference type="ARBA" id="ARBA00022617"/>
    </source>
</evidence>
<keyword evidence="5" id="KW-0408">Iron</keyword>
<evidence type="ECO:0000256" key="1">
    <source>
        <dbReference type="ARBA" id="ARBA00022448"/>
    </source>
</evidence>
<dbReference type="PRINTS" id="PR00605">
    <property type="entry name" value="CYTCHROMECIC"/>
</dbReference>
<dbReference type="SUPFAM" id="SSF46626">
    <property type="entry name" value="Cytochrome c"/>
    <property type="match status" value="1"/>
</dbReference>
<dbReference type="EMBL" id="UOFG01000164">
    <property type="protein sequence ID" value="VAW62231.1"/>
    <property type="molecule type" value="Genomic_DNA"/>
</dbReference>
<evidence type="ECO:0000256" key="5">
    <source>
        <dbReference type="ARBA" id="ARBA00023004"/>
    </source>
</evidence>
<keyword evidence="4" id="KW-0249">Electron transport</keyword>
<proteinExistence type="predicted"/>
<dbReference type="InterPro" id="IPR008168">
    <property type="entry name" value="Cyt_C_IC"/>
</dbReference>
<dbReference type="InterPro" id="IPR051459">
    <property type="entry name" value="Cytochrome_c-type_DH"/>
</dbReference>
<reference evidence="7" key="1">
    <citation type="submission" date="2018-06" db="EMBL/GenBank/DDBJ databases">
        <authorList>
            <person name="Zhirakovskaya E."/>
        </authorList>
    </citation>
    <scope>NUCLEOTIDE SEQUENCE</scope>
</reference>
<dbReference type="InterPro" id="IPR009056">
    <property type="entry name" value="Cyt_c-like_dom"/>
</dbReference>
<keyword evidence="3" id="KW-0479">Metal-binding</keyword>
<feature type="domain" description="Cytochrome c" evidence="6">
    <location>
        <begin position="52"/>
        <end position="145"/>
    </location>
</feature>
<protein>
    <recommendedName>
        <fullName evidence="6">Cytochrome c domain-containing protein</fullName>
    </recommendedName>
</protein>
<keyword evidence="2" id="KW-0349">Heme</keyword>
<dbReference type="PANTHER" id="PTHR35008">
    <property type="entry name" value="BLL4482 PROTEIN-RELATED"/>
    <property type="match status" value="1"/>
</dbReference>
<accession>A0A3B0X3A1</accession>
<dbReference type="PANTHER" id="PTHR35008:SF8">
    <property type="entry name" value="ALCOHOL DEHYDROGENASE CYTOCHROME C SUBUNIT"/>
    <property type="match status" value="1"/>
</dbReference>
<evidence type="ECO:0000259" key="6">
    <source>
        <dbReference type="PROSITE" id="PS51007"/>
    </source>
</evidence>
<evidence type="ECO:0000256" key="3">
    <source>
        <dbReference type="ARBA" id="ARBA00022723"/>
    </source>
</evidence>
<gene>
    <name evidence="7" type="ORF">MNBD_GAMMA11-2691</name>
</gene>
<evidence type="ECO:0000256" key="4">
    <source>
        <dbReference type="ARBA" id="ARBA00022982"/>
    </source>
</evidence>
<dbReference type="GO" id="GO:0020037">
    <property type="term" value="F:heme binding"/>
    <property type="evidence" value="ECO:0007669"/>
    <property type="project" value="InterPro"/>
</dbReference>
<dbReference type="GO" id="GO:0005506">
    <property type="term" value="F:iron ion binding"/>
    <property type="evidence" value="ECO:0007669"/>
    <property type="project" value="InterPro"/>
</dbReference>
<dbReference type="Gene3D" id="1.10.760.10">
    <property type="entry name" value="Cytochrome c-like domain"/>
    <property type="match status" value="1"/>
</dbReference>
<dbReference type="InterPro" id="IPR036909">
    <property type="entry name" value="Cyt_c-like_dom_sf"/>
</dbReference>